<evidence type="ECO:0000313" key="1">
    <source>
        <dbReference type="EMBL" id="CAH6718805.1"/>
    </source>
</evidence>
<keyword evidence="2" id="KW-1185">Reference proteome</keyword>
<name>A0ACA9Y1J5_9ASCO</name>
<organism evidence="1 2">
    <name type="scientific">[Candida] jaroonii</name>
    <dbReference type="NCBI Taxonomy" id="467808"/>
    <lineage>
        <taxon>Eukaryota</taxon>
        <taxon>Fungi</taxon>
        <taxon>Dikarya</taxon>
        <taxon>Ascomycota</taxon>
        <taxon>Saccharomycotina</taxon>
        <taxon>Pichiomycetes</taxon>
        <taxon>Debaryomycetaceae</taxon>
        <taxon>Yamadazyma</taxon>
    </lineage>
</organism>
<dbReference type="EMBL" id="CALSDN010000001">
    <property type="protein sequence ID" value="CAH6718805.1"/>
    <property type="molecule type" value="Genomic_DNA"/>
</dbReference>
<evidence type="ECO:0000313" key="2">
    <source>
        <dbReference type="Proteomes" id="UP001152531"/>
    </source>
</evidence>
<sequence>MDKEFAKTYLQLISLDEKVNDFNTIQSYSSIDSLGPSLPQFKFALPIIEDAESDVKKVTVTLKSIKPPKFSVSLDFPDSDTIYKVKTTLIEKEGLAVEAADIKFLVKGKVVQDAAVLSELDNLSFMCMIAKTKMDSPAPETPKETEKHKIDYVSPEAWDKILEVLIKDGNSDNAANDILLRFKSSI</sequence>
<comment type="caution">
    <text evidence="1">The sequence shown here is derived from an EMBL/GenBank/DDBJ whole genome shotgun (WGS) entry which is preliminary data.</text>
</comment>
<dbReference type="Proteomes" id="UP001152531">
    <property type="component" value="Unassembled WGS sequence"/>
</dbReference>
<accession>A0ACA9Y1J5</accession>
<gene>
    <name evidence="1" type="ORF">CLIB1444_01S14906</name>
</gene>
<reference evidence="1" key="1">
    <citation type="submission" date="2022-06" db="EMBL/GenBank/DDBJ databases">
        <authorList>
            <person name="Legras J.-L."/>
            <person name="Devillers H."/>
            <person name="Grondin C."/>
        </authorList>
    </citation>
    <scope>NUCLEOTIDE SEQUENCE</scope>
    <source>
        <strain evidence="1">CLIB 1444</strain>
    </source>
</reference>
<proteinExistence type="predicted"/>
<protein>
    <submittedName>
        <fullName evidence="1">Ubiquitin-like protein Mdy2p</fullName>
    </submittedName>
</protein>